<dbReference type="InterPro" id="IPR029006">
    <property type="entry name" value="ADF-H/Gelsolin-like_dom_sf"/>
</dbReference>
<sequence>MSSLTSGICATPALQRFLDEARAGQHRDVAVVRVQIRGEDLVETARRAGTADGDLSQLEEYLDANPALFLLRASASSWYVVLWMPEGKVGPSNRMVYAASQPKLKEAVGAANIAGALQFSTVDEVLGGGDAGAAPGPETEPEPKPEPAPDAGAKDAPPSVAPKPPGLQATRSFSQVSSTTTTTTVQYERVVERRTQQQAERQGGPPAIAPKPQGAAAHRGVFVRKADPRLAMSSSELKHVDVLQQEDEARSEQLAQMHSRLRAGAAPAKAGPDPSNQHASSMGIKETAAAASGGFHTVTLPLSADAKDALGSFASTVGTTVVELQVEANKCVSSTRSFASTEDFVPNASEPRFYVMRTPGSRAFVYSCPESSPARLRMVYSTASASTLEQIQALGCKITHRLSLFSPKECTLVAVAATIRTGQAQRVCDSKAVSEVVAYVPSTPARSLPTRFAVTTTRPLDAFTNEDGFRKAFSSVRPDAPEPAPFKSPDALHRPQAPSPAPHSDAVDTSPNAGAAAWGLQLRSSTGTRRTVVTQAASASTGSGGAAPAVTAAVSSREATGSPSLPTRFSQTRLAGEAGDESSADGASRWSSPRASFVDAKSCGAEQRAESVRSSLPGLRPVADRAHDSSRNSTPASDRDAKWDPWRPVSSTTKTSASKQDAPKSALQSSVFTKDSGPVASTIADLMGDITYPPLQQAAGSGASRAAS</sequence>
<keyword evidence="6" id="KW-0206">Cytoskeleton</keyword>
<dbReference type="InterPro" id="IPR028458">
    <property type="entry name" value="Twinfilin"/>
</dbReference>
<keyword evidence="11" id="KW-1185">Reference proteome</keyword>
<gene>
    <name evidence="10" type="ORF">H4R18_000077</name>
</gene>
<comment type="subcellular location">
    <subcellularLocation>
        <location evidence="1">Cytoplasm</location>
        <location evidence="1">Cytoskeleton</location>
    </subcellularLocation>
</comment>
<keyword evidence="5" id="KW-0009">Actin-binding</keyword>
<feature type="compositionally biased region" description="Polar residues" evidence="8">
    <location>
        <begin position="649"/>
        <end position="659"/>
    </location>
</feature>
<proteinExistence type="inferred from homology"/>
<evidence type="ECO:0000256" key="3">
    <source>
        <dbReference type="ARBA" id="ARBA00022490"/>
    </source>
</evidence>
<reference evidence="10" key="1">
    <citation type="submission" date="2022-07" db="EMBL/GenBank/DDBJ databases">
        <title>Phylogenomic reconstructions and comparative analyses of Kickxellomycotina fungi.</title>
        <authorList>
            <person name="Reynolds N.K."/>
            <person name="Stajich J.E."/>
            <person name="Barry K."/>
            <person name="Grigoriev I.V."/>
            <person name="Crous P."/>
            <person name="Smith M.E."/>
        </authorList>
    </citation>
    <scope>NUCLEOTIDE SEQUENCE</scope>
    <source>
        <strain evidence="10">NBRC 105414</strain>
    </source>
</reference>
<evidence type="ECO:0000256" key="8">
    <source>
        <dbReference type="SAM" id="MobiDB-lite"/>
    </source>
</evidence>
<keyword evidence="3" id="KW-0963">Cytoplasm</keyword>
<dbReference type="GO" id="GO:0051016">
    <property type="term" value="P:barbed-end actin filament capping"/>
    <property type="evidence" value="ECO:0007669"/>
    <property type="project" value="TreeGrafter"/>
</dbReference>
<evidence type="ECO:0000313" key="10">
    <source>
        <dbReference type="EMBL" id="KAJ2786230.1"/>
    </source>
</evidence>
<evidence type="ECO:0000313" key="11">
    <source>
        <dbReference type="Proteomes" id="UP001140217"/>
    </source>
</evidence>
<evidence type="ECO:0000259" key="9">
    <source>
        <dbReference type="Pfam" id="PF00241"/>
    </source>
</evidence>
<feature type="region of interest" description="Disordered" evidence="8">
    <location>
        <begin position="127"/>
        <end position="214"/>
    </location>
</feature>
<dbReference type="SUPFAM" id="SSF55753">
    <property type="entry name" value="Actin depolymerizing proteins"/>
    <property type="match status" value="2"/>
</dbReference>
<feature type="compositionally biased region" description="Low complexity" evidence="8">
    <location>
        <begin position="149"/>
        <end position="158"/>
    </location>
</feature>
<name>A0A9W8HJ62_9FUNG</name>
<comment type="caution">
    <text evidence="10">The sequence shown here is derived from an EMBL/GenBank/DDBJ whole genome shotgun (WGS) entry which is preliminary data.</text>
</comment>
<feature type="region of interest" description="Disordered" evidence="8">
    <location>
        <begin position="260"/>
        <end position="281"/>
    </location>
</feature>
<dbReference type="GO" id="GO:0030042">
    <property type="term" value="P:actin filament depolymerization"/>
    <property type="evidence" value="ECO:0007669"/>
    <property type="project" value="TreeGrafter"/>
</dbReference>
<evidence type="ECO:0000256" key="2">
    <source>
        <dbReference type="ARBA" id="ARBA00009557"/>
    </source>
</evidence>
<feature type="compositionally biased region" description="Low complexity" evidence="8">
    <location>
        <begin position="170"/>
        <end position="188"/>
    </location>
</feature>
<protein>
    <recommendedName>
        <fullName evidence="9">ADF-H domain-containing protein</fullName>
    </recommendedName>
</protein>
<dbReference type="PANTHER" id="PTHR13759:SF1">
    <property type="entry name" value="TWINFILIN"/>
    <property type="match status" value="1"/>
</dbReference>
<dbReference type="Pfam" id="PF00241">
    <property type="entry name" value="Cofilin_ADF"/>
    <property type="match status" value="1"/>
</dbReference>
<feature type="domain" description="ADF-H" evidence="9">
    <location>
        <begin position="301"/>
        <end position="398"/>
    </location>
</feature>
<dbReference type="GO" id="GO:0051015">
    <property type="term" value="F:actin filament binding"/>
    <property type="evidence" value="ECO:0007669"/>
    <property type="project" value="TreeGrafter"/>
</dbReference>
<feature type="compositionally biased region" description="Low complexity" evidence="8">
    <location>
        <begin position="263"/>
        <end position="272"/>
    </location>
</feature>
<comment type="similarity">
    <text evidence="2">Belongs to the actin-binding proteins ADF family. Twinfilin subfamily.</text>
</comment>
<feature type="compositionally biased region" description="Low complexity" evidence="8">
    <location>
        <begin position="523"/>
        <end position="556"/>
    </location>
</feature>
<evidence type="ECO:0000256" key="7">
    <source>
        <dbReference type="ARBA" id="ARBA00038532"/>
    </source>
</evidence>
<keyword evidence="4" id="KW-0677">Repeat</keyword>
<organism evidence="10 11">
    <name type="scientific">Coemansia javaensis</name>
    <dbReference type="NCBI Taxonomy" id="2761396"/>
    <lineage>
        <taxon>Eukaryota</taxon>
        <taxon>Fungi</taxon>
        <taxon>Fungi incertae sedis</taxon>
        <taxon>Zoopagomycota</taxon>
        <taxon>Kickxellomycotina</taxon>
        <taxon>Kickxellomycetes</taxon>
        <taxon>Kickxellales</taxon>
        <taxon>Kickxellaceae</taxon>
        <taxon>Coemansia</taxon>
    </lineage>
</organism>
<evidence type="ECO:0000256" key="1">
    <source>
        <dbReference type="ARBA" id="ARBA00004245"/>
    </source>
</evidence>
<dbReference type="OrthoDB" id="10006997at2759"/>
<dbReference type="Gene3D" id="3.40.20.10">
    <property type="entry name" value="Severin"/>
    <property type="match status" value="2"/>
</dbReference>
<dbReference type="GO" id="GO:0005737">
    <property type="term" value="C:cytoplasm"/>
    <property type="evidence" value="ECO:0007669"/>
    <property type="project" value="TreeGrafter"/>
</dbReference>
<dbReference type="GO" id="GO:0003785">
    <property type="term" value="F:actin monomer binding"/>
    <property type="evidence" value="ECO:0007669"/>
    <property type="project" value="TreeGrafter"/>
</dbReference>
<dbReference type="AlphaFoldDB" id="A0A9W8HJ62"/>
<dbReference type="InterPro" id="IPR002108">
    <property type="entry name" value="ADF-H"/>
</dbReference>
<dbReference type="GO" id="GO:0005884">
    <property type="term" value="C:actin filament"/>
    <property type="evidence" value="ECO:0007669"/>
    <property type="project" value="TreeGrafter"/>
</dbReference>
<feature type="region of interest" description="Disordered" evidence="8">
    <location>
        <begin position="473"/>
        <end position="678"/>
    </location>
</feature>
<dbReference type="EMBL" id="JANBUL010000003">
    <property type="protein sequence ID" value="KAJ2786230.1"/>
    <property type="molecule type" value="Genomic_DNA"/>
</dbReference>
<evidence type="ECO:0000256" key="5">
    <source>
        <dbReference type="ARBA" id="ARBA00023203"/>
    </source>
</evidence>
<feature type="compositionally biased region" description="Polar residues" evidence="8">
    <location>
        <begin position="557"/>
        <end position="573"/>
    </location>
</feature>
<evidence type="ECO:0000256" key="4">
    <source>
        <dbReference type="ARBA" id="ARBA00022737"/>
    </source>
</evidence>
<accession>A0A9W8HJ62</accession>
<evidence type="ECO:0000256" key="6">
    <source>
        <dbReference type="ARBA" id="ARBA00023212"/>
    </source>
</evidence>
<comment type="subunit">
    <text evidence="7">Interacts with G-actin; ADP-actin form.</text>
</comment>
<dbReference type="Proteomes" id="UP001140217">
    <property type="component" value="Unassembled WGS sequence"/>
</dbReference>
<dbReference type="PANTHER" id="PTHR13759">
    <property type="entry name" value="TWINFILIN"/>
    <property type="match status" value="1"/>
</dbReference>